<comment type="caution">
    <text evidence="2">The sequence shown here is derived from an EMBL/GenBank/DDBJ whole genome shotgun (WGS) entry which is preliminary data.</text>
</comment>
<dbReference type="PATRIC" id="fig|679201.3.peg.1118"/>
<accession>G5GPC3</accession>
<evidence type="ECO:0000313" key="2">
    <source>
        <dbReference type="EMBL" id="EHG20983.1"/>
    </source>
</evidence>
<proteinExistence type="predicted"/>
<sequence>MTDTEIRLLHTFVCAPPFDLLVFYVFRKRLRFARGCVLVGYLLLLVLTQCIQMTAGLDMSLTALLCRPLAVLYMMATIHDRPLRVLSIALLVYSLPMLAGTIGAAAEHFFGAGLPPGLWKCLLIPMMFLLVLPAALHTIRHLLMPMLSVDDRRLWLYLCGYEVILVALAVAADPSGTSVQPTIIAARLLLPLALIQYLRVSNLLARYTEEGNALHTRQLHEQMIRSAEEARYQTMLALWRSSRRMRHDLRHHMTMIAQLAHEGSRTRLAAYLDDLAEQFSVQKAERHRQ</sequence>
<keyword evidence="1" id="KW-0812">Transmembrane</keyword>
<dbReference type="STRING" id="679201.HMPREF9334_01104"/>
<feature type="transmembrane region" description="Helical" evidence="1">
    <location>
        <begin position="85"/>
        <end position="105"/>
    </location>
</feature>
<keyword evidence="1" id="KW-1133">Transmembrane helix</keyword>
<dbReference type="EMBL" id="ACZM01000011">
    <property type="protein sequence ID" value="EHG20983.1"/>
    <property type="molecule type" value="Genomic_DNA"/>
</dbReference>
<dbReference type="HOGENOM" id="CLU_969410_0_0_9"/>
<feature type="transmembrane region" description="Helical" evidence="1">
    <location>
        <begin position="6"/>
        <end position="26"/>
    </location>
</feature>
<feature type="transmembrane region" description="Helical" evidence="1">
    <location>
        <begin position="178"/>
        <end position="198"/>
    </location>
</feature>
<keyword evidence="1" id="KW-0472">Membrane</keyword>
<feature type="transmembrane region" description="Helical" evidence="1">
    <location>
        <begin position="117"/>
        <end position="142"/>
    </location>
</feature>
<feature type="transmembrane region" description="Helical" evidence="1">
    <location>
        <begin position="38"/>
        <end position="55"/>
    </location>
</feature>
<name>G5GPC3_9FIRM</name>
<evidence type="ECO:0000256" key="1">
    <source>
        <dbReference type="SAM" id="Phobius"/>
    </source>
</evidence>
<reference evidence="2 3" key="1">
    <citation type="submission" date="2011-08" db="EMBL/GenBank/DDBJ databases">
        <title>The Genome Sequence of Selenomonas infelix ATCC 43532.</title>
        <authorList>
            <consortium name="The Broad Institute Genome Sequencing Platform"/>
            <person name="Earl A."/>
            <person name="Ward D."/>
            <person name="Feldgarden M."/>
            <person name="Gevers D."/>
            <person name="Izard J."/>
            <person name="Blanton J.M."/>
            <person name="Baranova O.V."/>
            <person name="Dewhirst F.E."/>
            <person name="Young S.K."/>
            <person name="Zeng Q."/>
            <person name="Gargeya S."/>
            <person name="Fitzgerald M."/>
            <person name="Haas B."/>
            <person name="Abouelleil A."/>
            <person name="Alvarado L."/>
            <person name="Arachchi H.M."/>
            <person name="Berlin A."/>
            <person name="Brown A."/>
            <person name="Chapman S.B."/>
            <person name="Chen Z."/>
            <person name="Dunbar C."/>
            <person name="Freedman E."/>
            <person name="Gearin G."/>
            <person name="Gellesch M."/>
            <person name="Goldberg J."/>
            <person name="Griggs A."/>
            <person name="Gujja S."/>
            <person name="Heiman D."/>
            <person name="Howarth C."/>
            <person name="Larson L."/>
            <person name="Lui A."/>
            <person name="MacDonald P.J.P."/>
            <person name="Montmayeur A."/>
            <person name="Murphy C."/>
            <person name="Neiman D."/>
            <person name="Pearson M."/>
            <person name="Priest M."/>
            <person name="Roberts A."/>
            <person name="Saif S."/>
            <person name="Shea T."/>
            <person name="Shenoy N."/>
            <person name="Sisk P."/>
            <person name="Stolte C."/>
            <person name="Sykes S."/>
            <person name="Wortman J."/>
            <person name="Nusbaum C."/>
            <person name="Birren B."/>
        </authorList>
    </citation>
    <scope>NUCLEOTIDE SEQUENCE [LARGE SCALE GENOMIC DNA]</scope>
    <source>
        <strain evidence="2 3">ATCC 43532</strain>
    </source>
</reference>
<keyword evidence="3" id="KW-1185">Reference proteome</keyword>
<organism evidence="2 3">
    <name type="scientific">Selenomonas infelix ATCC 43532</name>
    <dbReference type="NCBI Taxonomy" id="679201"/>
    <lineage>
        <taxon>Bacteria</taxon>
        <taxon>Bacillati</taxon>
        <taxon>Bacillota</taxon>
        <taxon>Negativicutes</taxon>
        <taxon>Selenomonadales</taxon>
        <taxon>Selenomonadaceae</taxon>
        <taxon>Selenomonas</taxon>
    </lineage>
</organism>
<gene>
    <name evidence="2" type="ORF">HMPREF9334_01104</name>
</gene>
<dbReference type="OrthoDB" id="9156435at2"/>
<dbReference type="eggNOG" id="ENOG5033QB1">
    <property type="taxonomic scope" value="Bacteria"/>
</dbReference>
<feature type="transmembrane region" description="Helical" evidence="1">
    <location>
        <begin position="154"/>
        <end position="172"/>
    </location>
</feature>
<protein>
    <submittedName>
        <fullName evidence="2">Uncharacterized protein</fullName>
    </submittedName>
</protein>
<dbReference type="RefSeq" id="WP_006692553.1">
    <property type="nucleotide sequence ID" value="NZ_JH376798.1"/>
</dbReference>
<dbReference type="Proteomes" id="UP000004129">
    <property type="component" value="Unassembled WGS sequence"/>
</dbReference>
<dbReference type="AlphaFoldDB" id="G5GPC3"/>
<feature type="transmembrane region" description="Helical" evidence="1">
    <location>
        <begin position="61"/>
        <end position="78"/>
    </location>
</feature>
<evidence type="ECO:0000313" key="3">
    <source>
        <dbReference type="Proteomes" id="UP000004129"/>
    </source>
</evidence>